<evidence type="ECO:0000256" key="1">
    <source>
        <dbReference type="SAM" id="MobiDB-lite"/>
    </source>
</evidence>
<dbReference type="EMBL" id="MU806116">
    <property type="protein sequence ID" value="KAJ3839649.1"/>
    <property type="molecule type" value="Genomic_DNA"/>
</dbReference>
<feature type="transmembrane region" description="Helical" evidence="2">
    <location>
        <begin position="435"/>
        <end position="454"/>
    </location>
</feature>
<name>A0AA38PB41_9AGAR</name>
<proteinExistence type="predicted"/>
<reference evidence="3" key="1">
    <citation type="submission" date="2022-08" db="EMBL/GenBank/DDBJ databases">
        <authorList>
            <consortium name="DOE Joint Genome Institute"/>
            <person name="Min B."/>
            <person name="Riley R."/>
            <person name="Sierra-Patev S."/>
            <person name="Naranjo-Ortiz M."/>
            <person name="Looney B."/>
            <person name="Konkel Z."/>
            <person name="Slot J.C."/>
            <person name="Sakamoto Y."/>
            <person name="Steenwyk J.L."/>
            <person name="Rokas A."/>
            <person name="Carro J."/>
            <person name="Camarero S."/>
            <person name="Ferreira P."/>
            <person name="Molpeceres G."/>
            <person name="Ruiz-Duenas F.J."/>
            <person name="Serrano A."/>
            <person name="Henrissat B."/>
            <person name="Drula E."/>
            <person name="Hughes K.W."/>
            <person name="Mata J.L."/>
            <person name="Ishikawa N.K."/>
            <person name="Vargas-Isla R."/>
            <person name="Ushijima S."/>
            <person name="Smith C.A."/>
            <person name="Ahrendt S."/>
            <person name="Andreopoulos W."/>
            <person name="He G."/>
            <person name="Labutti K."/>
            <person name="Lipzen A."/>
            <person name="Ng V."/>
            <person name="Sandor L."/>
            <person name="Barry K."/>
            <person name="Martinez A.T."/>
            <person name="Xiao Y."/>
            <person name="Gibbons J.G."/>
            <person name="Terashima K."/>
            <person name="Hibbett D.S."/>
            <person name="Grigoriev I.V."/>
        </authorList>
    </citation>
    <scope>NUCLEOTIDE SEQUENCE</scope>
    <source>
        <strain evidence="3">TFB9207</strain>
    </source>
</reference>
<dbReference type="Proteomes" id="UP001163846">
    <property type="component" value="Unassembled WGS sequence"/>
</dbReference>
<feature type="compositionally biased region" description="Polar residues" evidence="1">
    <location>
        <begin position="1"/>
        <end position="13"/>
    </location>
</feature>
<accession>A0AA38PB41</accession>
<feature type="region of interest" description="Disordered" evidence="1">
    <location>
        <begin position="1"/>
        <end position="217"/>
    </location>
</feature>
<keyword evidence="2" id="KW-0812">Transmembrane</keyword>
<protein>
    <submittedName>
        <fullName evidence="3">Uncharacterized protein</fullName>
    </submittedName>
</protein>
<gene>
    <name evidence="3" type="ORF">F5878DRAFT_109805</name>
</gene>
<keyword evidence="2" id="KW-1133">Transmembrane helix</keyword>
<comment type="caution">
    <text evidence="3">The sequence shown here is derived from an EMBL/GenBank/DDBJ whole genome shotgun (WGS) entry which is preliminary data.</text>
</comment>
<organism evidence="3 4">
    <name type="scientific">Lentinula raphanica</name>
    <dbReference type="NCBI Taxonomy" id="153919"/>
    <lineage>
        <taxon>Eukaryota</taxon>
        <taxon>Fungi</taxon>
        <taxon>Dikarya</taxon>
        <taxon>Basidiomycota</taxon>
        <taxon>Agaricomycotina</taxon>
        <taxon>Agaricomycetes</taxon>
        <taxon>Agaricomycetidae</taxon>
        <taxon>Agaricales</taxon>
        <taxon>Marasmiineae</taxon>
        <taxon>Omphalotaceae</taxon>
        <taxon>Lentinula</taxon>
    </lineage>
</organism>
<keyword evidence="2" id="KW-0472">Membrane</keyword>
<evidence type="ECO:0000313" key="4">
    <source>
        <dbReference type="Proteomes" id="UP001163846"/>
    </source>
</evidence>
<feature type="compositionally biased region" description="Low complexity" evidence="1">
    <location>
        <begin position="135"/>
        <end position="166"/>
    </location>
</feature>
<sequence length="458" mass="49540">MSFPRASTPTSISDPLLYAYQNPRREEENDGDKDVDVDVDMGGGPQHTRHASLDLLDSPPPVSFLTPKPKTLKSYGPYSALPRRPSSPTSSFLPTHRPMETMLPLLELESTEHRPTQPPAQLPDLGDTPERDSGSSKSSNLNSNSRSILSSQSSSPGKSKTPPSSLETPYSHMVRVPSEETRVLAQAQQEQRKARSTQPKLSQFPHSPIPHAPSARPVLPLRPSVVLYRLENHHPSEDPTHLHPQVVRHESNVGDSELNHFAPPPMRRFYGSGSGSRSLGVGSVSSVSSRHSIMSGDSRIPLISPSPGVGTGAGAGTGSHHTGLLTPHAHPGPPGYPGTPGSSVPVLVAYAYQLDALYDSDEDDGEDDDWLHDPRVSFYAAVDSAQMGPQGKGKGRGKRNEDVVQSELESQMKTRSGTTGYVEDTMSLRGLGNYFAIWLLLLGLVALFIFYPVLTAPR</sequence>
<feature type="compositionally biased region" description="Polar residues" evidence="1">
    <location>
        <begin position="196"/>
        <end position="205"/>
    </location>
</feature>
<feature type="compositionally biased region" description="Basic and acidic residues" evidence="1">
    <location>
        <begin position="23"/>
        <end position="36"/>
    </location>
</feature>
<evidence type="ECO:0000256" key="2">
    <source>
        <dbReference type="SAM" id="Phobius"/>
    </source>
</evidence>
<evidence type="ECO:0000313" key="3">
    <source>
        <dbReference type="EMBL" id="KAJ3839649.1"/>
    </source>
</evidence>
<feature type="region of interest" description="Disordered" evidence="1">
    <location>
        <begin position="296"/>
        <end position="337"/>
    </location>
</feature>
<feature type="compositionally biased region" description="Low complexity" evidence="1">
    <location>
        <begin position="318"/>
        <end position="329"/>
    </location>
</feature>
<keyword evidence="4" id="KW-1185">Reference proteome</keyword>
<dbReference type="AlphaFoldDB" id="A0AA38PB41"/>